<comment type="catalytic activity">
    <reaction evidence="7 9">
        <text>L-arginyl-[protein] + 2 S-adenosyl-L-methionine = N(omega),N(omega)'-dimethyl-L-arginyl-[protein] + 2 S-adenosyl-L-homocysteine + 2 H(+)</text>
        <dbReference type="Rhea" id="RHEA:48108"/>
        <dbReference type="Rhea" id="RHEA-COMP:10532"/>
        <dbReference type="Rhea" id="RHEA-COMP:11992"/>
        <dbReference type="ChEBI" id="CHEBI:15378"/>
        <dbReference type="ChEBI" id="CHEBI:29965"/>
        <dbReference type="ChEBI" id="CHEBI:57856"/>
        <dbReference type="ChEBI" id="CHEBI:59789"/>
        <dbReference type="ChEBI" id="CHEBI:88221"/>
        <dbReference type="EC" id="2.1.1.320"/>
    </reaction>
</comment>
<dbReference type="EC" id="2.1.1.320" evidence="9"/>
<dbReference type="GeneID" id="108929422"/>
<dbReference type="FunFam" id="3.40.50.12710:FF:000001">
    <property type="entry name" value="Protein arginine methyltransferase NDUFAF7"/>
    <property type="match status" value="1"/>
</dbReference>
<dbReference type="Pfam" id="PF02636">
    <property type="entry name" value="Methyltransf_28"/>
    <property type="match status" value="1"/>
</dbReference>
<evidence type="ECO:0000256" key="1">
    <source>
        <dbReference type="ARBA" id="ARBA00004173"/>
    </source>
</evidence>
<reference evidence="10" key="3">
    <citation type="submission" date="2025-09" db="UniProtKB">
        <authorList>
            <consortium name="Ensembl"/>
        </authorList>
    </citation>
    <scope>IDENTIFICATION</scope>
</reference>
<dbReference type="AlphaFoldDB" id="A0A8C9WN09"/>
<dbReference type="GO" id="GO:0043009">
    <property type="term" value="P:chordate embryonic development"/>
    <property type="evidence" value="ECO:0007669"/>
    <property type="project" value="Ensembl"/>
</dbReference>
<dbReference type="Proteomes" id="UP000694397">
    <property type="component" value="Chromosome 1"/>
</dbReference>
<dbReference type="Gene3D" id="3.40.50.12710">
    <property type="match status" value="1"/>
</dbReference>
<evidence type="ECO:0000256" key="5">
    <source>
        <dbReference type="ARBA" id="ARBA00022946"/>
    </source>
</evidence>
<evidence type="ECO:0000256" key="4">
    <source>
        <dbReference type="ARBA" id="ARBA00022679"/>
    </source>
</evidence>
<organism evidence="10 11">
    <name type="scientific">Scleropages formosus</name>
    <name type="common">Asian bonytongue</name>
    <name type="synonym">Osteoglossum formosum</name>
    <dbReference type="NCBI Taxonomy" id="113540"/>
    <lineage>
        <taxon>Eukaryota</taxon>
        <taxon>Metazoa</taxon>
        <taxon>Chordata</taxon>
        <taxon>Craniata</taxon>
        <taxon>Vertebrata</taxon>
        <taxon>Euteleostomi</taxon>
        <taxon>Actinopterygii</taxon>
        <taxon>Neopterygii</taxon>
        <taxon>Teleostei</taxon>
        <taxon>Osteoglossocephala</taxon>
        <taxon>Osteoglossomorpha</taxon>
        <taxon>Osteoglossiformes</taxon>
        <taxon>Osteoglossidae</taxon>
        <taxon>Scleropages</taxon>
    </lineage>
</organism>
<dbReference type="InterPro" id="IPR038375">
    <property type="entry name" value="NDUFAF7_sf"/>
</dbReference>
<keyword evidence="5" id="KW-0809">Transit peptide</keyword>
<evidence type="ECO:0000256" key="8">
    <source>
        <dbReference type="ARBA" id="ARBA00054758"/>
    </source>
</evidence>
<evidence type="ECO:0000256" key="2">
    <source>
        <dbReference type="ARBA" id="ARBA00005891"/>
    </source>
</evidence>
<dbReference type="KEGG" id="sfm:108929422"/>
<dbReference type="RefSeq" id="XP_018599454.2">
    <property type="nucleotide sequence ID" value="XM_018743938.2"/>
</dbReference>
<dbReference type="InterPro" id="IPR029063">
    <property type="entry name" value="SAM-dependent_MTases_sf"/>
</dbReference>
<proteinExistence type="inferred from homology"/>
<dbReference type="GO" id="GO:0005739">
    <property type="term" value="C:mitochondrion"/>
    <property type="evidence" value="ECO:0007669"/>
    <property type="project" value="UniProtKB-SubCell"/>
</dbReference>
<keyword evidence="11" id="KW-1185">Reference proteome</keyword>
<reference evidence="10" key="2">
    <citation type="submission" date="2025-08" db="UniProtKB">
        <authorList>
            <consortium name="Ensembl"/>
        </authorList>
    </citation>
    <scope>IDENTIFICATION</scope>
</reference>
<evidence type="ECO:0000256" key="7">
    <source>
        <dbReference type="ARBA" id="ARBA00048612"/>
    </source>
</evidence>
<dbReference type="SUPFAM" id="SSF53335">
    <property type="entry name" value="S-adenosyl-L-methionine-dependent methyltransferases"/>
    <property type="match status" value="1"/>
</dbReference>
<evidence type="ECO:0000256" key="6">
    <source>
        <dbReference type="ARBA" id="ARBA00023128"/>
    </source>
</evidence>
<comment type="subcellular location">
    <subcellularLocation>
        <location evidence="1 9">Mitochondrion</location>
    </subcellularLocation>
</comment>
<keyword evidence="6 9" id="KW-0496">Mitochondrion</keyword>
<dbReference type="CTD" id="55471"/>
<evidence type="ECO:0000313" key="11">
    <source>
        <dbReference type="Proteomes" id="UP000694397"/>
    </source>
</evidence>
<gene>
    <name evidence="10" type="primary">NDUFAF7</name>
    <name evidence="10" type="synonym">ndufaf7</name>
</gene>
<evidence type="ECO:0000313" key="10">
    <source>
        <dbReference type="Ensembl" id="ENSSFOP00015079133.1"/>
    </source>
</evidence>
<comment type="similarity">
    <text evidence="2 9">Belongs to the NDUFAF7 family.</text>
</comment>
<keyword evidence="4 9" id="KW-0808">Transferase</keyword>
<dbReference type="InterPro" id="IPR003788">
    <property type="entry name" value="NDUFAF7"/>
</dbReference>
<dbReference type="PANTHER" id="PTHR12049">
    <property type="entry name" value="PROTEIN ARGININE METHYLTRANSFERASE NDUFAF7, MITOCHONDRIAL"/>
    <property type="match status" value="1"/>
</dbReference>
<comment type="function">
    <text evidence="8">Arginine methyltransferase involved in the assembly or stability of mitochondrial NADH:ubiquinone oxidoreductase complex (complex I). Acts by mediating symmetric dimethylation of 'Arg-118' of NDUFS2 after it assembles into the complex I, stabilizing the early intermediate complex.</text>
</comment>
<dbReference type="OrthoDB" id="438553at2759"/>
<dbReference type="GO" id="GO:0032259">
    <property type="term" value="P:methylation"/>
    <property type="evidence" value="ECO:0007669"/>
    <property type="project" value="UniProtKB-KW"/>
</dbReference>
<reference evidence="10 11" key="1">
    <citation type="submission" date="2019-04" db="EMBL/GenBank/DDBJ databases">
        <authorList>
            <consortium name="Wellcome Sanger Institute Data Sharing"/>
        </authorList>
    </citation>
    <scope>NUCLEOTIDE SEQUENCE [LARGE SCALE GENOMIC DNA]</scope>
</reference>
<dbReference type="GeneTree" id="ENSGT00390000001588"/>
<keyword evidence="3 9" id="KW-0489">Methyltransferase</keyword>
<accession>A0A8C9WN09</accession>
<evidence type="ECO:0000256" key="3">
    <source>
        <dbReference type="ARBA" id="ARBA00022603"/>
    </source>
</evidence>
<sequence length="457" mass="50588">MMAVFKKLHRCIPKSSSFFRAPGLTAVRCRERRSERSAATSASPPRDAFTGHAMLRHLTSKIKATGPISVAEYMREVLTNPVSGYYVRHDMLGTDGDFITSPEISQIFGELLGIWCVSEWMAAGKPRRFQLVELGPGRGSLISDVLRVFSQLRTVLSGTSVSVHLVEISPKLSKVQAHNLTGEQNQVSSDKNATVYRRGTTMSGLPVCWYHRVEDIPEGFSIFLAHEFFDALPIHKFQRTERGWREVMVDIDPEEQDKLCFVLVPAPTLASSVLLQADEKREHVEVCPEGGVTVQRLSNRIAEHGGAALIADYGHDGVKTDTFRGFRGHKLHDVLSAPGTADLTADVDFSYLRRMAGDEVVCFGPITQRQFLRNMGIDVRLQVLLQNCPDDSTRAQLIQGFDMLTNPKQMGERFKFFAMLAHGRLLRPAAGQGTAKKAPAPLPVAGFTELGPLGERS</sequence>
<evidence type="ECO:0000256" key="9">
    <source>
        <dbReference type="RuleBase" id="RU364114"/>
    </source>
</evidence>
<protein>
    <recommendedName>
        <fullName evidence="9">Protein arginine methyltransferase NDUFAF7</fullName>
        <ecNumber evidence="9">2.1.1.320</ecNumber>
    </recommendedName>
</protein>
<dbReference type="GO" id="GO:0035243">
    <property type="term" value="F:protein-arginine omega-N symmetric methyltransferase activity"/>
    <property type="evidence" value="ECO:0007669"/>
    <property type="project" value="UniProtKB-EC"/>
</dbReference>
<dbReference type="Ensembl" id="ENSSFOT00015038884.1">
    <property type="protein sequence ID" value="ENSSFOP00015079133.1"/>
    <property type="gene ID" value="ENSSFOG00015001363.2"/>
</dbReference>
<dbReference type="GO" id="GO:0032981">
    <property type="term" value="P:mitochondrial respiratory chain complex I assembly"/>
    <property type="evidence" value="ECO:0007669"/>
    <property type="project" value="Ensembl"/>
</dbReference>
<name>A0A8C9WN09_SCLFO</name>
<dbReference type="PANTHER" id="PTHR12049:SF7">
    <property type="entry name" value="PROTEIN ARGININE METHYLTRANSFERASE NDUFAF7, MITOCHONDRIAL"/>
    <property type="match status" value="1"/>
</dbReference>